<evidence type="ECO:0000313" key="7">
    <source>
        <dbReference type="Proteomes" id="UP000739284"/>
    </source>
</evidence>
<organism evidence="6 7">
    <name type="scientific">Rahnella ecdela</name>
    <dbReference type="NCBI Taxonomy" id="2816250"/>
    <lineage>
        <taxon>Bacteria</taxon>
        <taxon>Pseudomonadati</taxon>
        <taxon>Pseudomonadota</taxon>
        <taxon>Gammaproteobacteria</taxon>
        <taxon>Enterobacterales</taxon>
        <taxon>Yersiniaceae</taxon>
        <taxon>Rahnella</taxon>
    </lineage>
</organism>
<evidence type="ECO:0000256" key="1">
    <source>
        <dbReference type="ARBA" id="ARBA00004561"/>
    </source>
</evidence>
<evidence type="ECO:0000313" key="6">
    <source>
        <dbReference type="EMBL" id="MBU9843755.1"/>
    </source>
</evidence>
<evidence type="ECO:0000256" key="4">
    <source>
        <dbReference type="SAM" id="SignalP"/>
    </source>
</evidence>
<feature type="signal peptide" evidence="4">
    <location>
        <begin position="1"/>
        <end position="25"/>
    </location>
</feature>
<evidence type="ECO:0000256" key="3">
    <source>
        <dbReference type="ARBA" id="ARBA00023263"/>
    </source>
</evidence>
<keyword evidence="3" id="KW-0281">Fimbrium</keyword>
<dbReference type="RefSeq" id="WP_217147762.1">
    <property type="nucleotide sequence ID" value="NZ_JAFMOY010000098.1"/>
</dbReference>
<dbReference type="Proteomes" id="UP000739284">
    <property type="component" value="Unassembled WGS sequence"/>
</dbReference>
<keyword evidence="7" id="KW-1185">Reference proteome</keyword>
<dbReference type="PANTHER" id="PTHR33420:SF31">
    <property type="entry name" value="TYPE 1 FIMBRIN D-MANNOSE SPECIFIC ADHESIN"/>
    <property type="match status" value="1"/>
</dbReference>
<dbReference type="InterPro" id="IPR050263">
    <property type="entry name" value="Bact_Fimbrial_Adh_Pro"/>
</dbReference>
<comment type="subcellular location">
    <subcellularLocation>
        <location evidence="1">Fimbrium</location>
    </subcellularLocation>
</comment>
<feature type="chain" id="PRO_5046704028" evidence="4">
    <location>
        <begin position="26"/>
        <end position="340"/>
    </location>
</feature>
<dbReference type="PANTHER" id="PTHR33420">
    <property type="entry name" value="FIMBRIAL SUBUNIT ELFA-RELATED"/>
    <property type="match status" value="1"/>
</dbReference>
<dbReference type="EMBL" id="JAFMOY010000098">
    <property type="protein sequence ID" value="MBU9843755.1"/>
    <property type="molecule type" value="Genomic_DNA"/>
</dbReference>
<dbReference type="InterPro" id="IPR000259">
    <property type="entry name" value="Adhesion_dom_fimbrial"/>
</dbReference>
<feature type="domain" description="Fimbrial-type adhesion" evidence="5">
    <location>
        <begin position="192"/>
        <end position="339"/>
    </location>
</feature>
<sequence length="340" mass="36373">MNYRQIKKLLLLGLLPLLFTGYAGAYTYTCTGKNGSPKSINVNFGDVTINDPEKNVAGQMLDNADSWNVGGRIPVKCDEPSGPRYRRFTASSPLPASENDGTRQWYRITDYLDTAINIAVQGNRYVPFKNVRGGGANDAAGNTSMPAGATGYLDLKIMKPFIGTTSFSNVIVAEIFLSKQSGTYSPEPIARITLSGKVVVPQNCTINAGTVMSVNLGTLYSSDFKTAGEMPAGYTPRTLTFPVKCSGVEAYANLTLRLQGTTSAGVINALQSDNQDIGVVITDETGNPVIPNDQSSAISFDLDENFESNVTLHAYPVGTSGNIPAEGPFTTLAYLRIDFA</sequence>
<protein>
    <submittedName>
        <fullName evidence="6">Fimbrial protein</fullName>
    </submittedName>
</protein>
<keyword evidence="2 4" id="KW-0732">Signal</keyword>
<accession>A0ABS6LA87</accession>
<gene>
    <name evidence="6" type="ORF">J1784_01725</name>
</gene>
<reference evidence="6 7" key="1">
    <citation type="submission" date="2021-03" db="EMBL/GenBank/DDBJ databases">
        <title>Five novel Rahnella species.</title>
        <authorList>
            <person name="Brady C."/>
            <person name="Asselin J."/>
            <person name="Beer S."/>
            <person name="Bruberg M.B."/>
            <person name="Crampton B."/>
            <person name="Venter S."/>
            <person name="Arnold D."/>
            <person name="Denman S."/>
        </authorList>
    </citation>
    <scope>NUCLEOTIDE SEQUENCE [LARGE SCALE GENOMIC DNA]</scope>
    <source>
        <strain evidence="6 7">FRB 231</strain>
    </source>
</reference>
<evidence type="ECO:0000256" key="2">
    <source>
        <dbReference type="ARBA" id="ARBA00022729"/>
    </source>
</evidence>
<comment type="caution">
    <text evidence="6">The sequence shown here is derived from an EMBL/GenBank/DDBJ whole genome shotgun (WGS) entry which is preliminary data.</text>
</comment>
<dbReference type="Pfam" id="PF00419">
    <property type="entry name" value="Fimbrial"/>
    <property type="match status" value="1"/>
</dbReference>
<name>A0ABS6LA87_9GAMM</name>
<proteinExistence type="predicted"/>
<evidence type="ECO:0000259" key="5">
    <source>
        <dbReference type="Pfam" id="PF00419"/>
    </source>
</evidence>